<protein>
    <recommendedName>
        <fullName evidence="3">Transcription factor domain-containing protein</fullName>
    </recommendedName>
</protein>
<evidence type="ECO:0000313" key="1">
    <source>
        <dbReference type="EMBL" id="KAL2871555.1"/>
    </source>
</evidence>
<accession>A0ABR4M4M6</accession>
<comment type="caution">
    <text evidence="1">The sequence shown here is derived from an EMBL/GenBank/DDBJ whole genome shotgun (WGS) entry which is preliminary data.</text>
</comment>
<gene>
    <name evidence="1" type="ORF">BJX67DRAFT_342591</name>
</gene>
<organism evidence="1 2">
    <name type="scientific">Aspergillus lucknowensis</name>
    <dbReference type="NCBI Taxonomy" id="176173"/>
    <lineage>
        <taxon>Eukaryota</taxon>
        <taxon>Fungi</taxon>
        <taxon>Dikarya</taxon>
        <taxon>Ascomycota</taxon>
        <taxon>Pezizomycotina</taxon>
        <taxon>Eurotiomycetes</taxon>
        <taxon>Eurotiomycetidae</taxon>
        <taxon>Eurotiales</taxon>
        <taxon>Aspergillaceae</taxon>
        <taxon>Aspergillus</taxon>
        <taxon>Aspergillus subgen. Nidulantes</taxon>
    </lineage>
</organism>
<sequence length="195" mass="21889">MLMRFTSEATSSQEDMVSLLWWAFRVAHQAVTASRLRQAPKLLPSPRRPASKLNIETDSECCPLFTSKLSLNSLSRASVGDHSNKNSYLALLTICQALVFKPESGPELKDDRWEMIGFERTKSIKATLCGSLGDEKVPYRKRGKQSRLGCPSARCRSARINPRSRRVNRSSLIGHHILYGLDFFQRSSKTMLASG</sequence>
<dbReference type="Proteomes" id="UP001610432">
    <property type="component" value="Unassembled WGS sequence"/>
</dbReference>
<name>A0ABR4M4M6_9EURO</name>
<proteinExistence type="predicted"/>
<evidence type="ECO:0008006" key="3">
    <source>
        <dbReference type="Google" id="ProtNLM"/>
    </source>
</evidence>
<evidence type="ECO:0000313" key="2">
    <source>
        <dbReference type="Proteomes" id="UP001610432"/>
    </source>
</evidence>
<dbReference type="RefSeq" id="XP_070890534.1">
    <property type="nucleotide sequence ID" value="XM_071028037.1"/>
</dbReference>
<reference evidence="1 2" key="1">
    <citation type="submission" date="2024-07" db="EMBL/GenBank/DDBJ databases">
        <title>Section-level genome sequencing and comparative genomics of Aspergillus sections Usti and Cavernicolus.</title>
        <authorList>
            <consortium name="Lawrence Berkeley National Laboratory"/>
            <person name="Nybo J.L."/>
            <person name="Vesth T.C."/>
            <person name="Theobald S."/>
            <person name="Frisvad J.C."/>
            <person name="Larsen T.O."/>
            <person name="Kjaerboelling I."/>
            <person name="Rothschild-Mancinelli K."/>
            <person name="Lyhne E.K."/>
            <person name="Kogle M.E."/>
            <person name="Barry K."/>
            <person name="Clum A."/>
            <person name="Na H."/>
            <person name="Ledsgaard L."/>
            <person name="Lin J."/>
            <person name="Lipzen A."/>
            <person name="Kuo A."/>
            <person name="Riley R."/>
            <person name="Mondo S."/>
            <person name="Labutti K."/>
            <person name="Haridas S."/>
            <person name="Pangalinan J."/>
            <person name="Salamov A.A."/>
            <person name="Simmons B.A."/>
            <person name="Magnuson J.K."/>
            <person name="Chen J."/>
            <person name="Drula E."/>
            <person name="Henrissat B."/>
            <person name="Wiebenga A."/>
            <person name="Lubbers R.J."/>
            <person name="Gomes A.C."/>
            <person name="Macurrencykelacurrency M.R."/>
            <person name="Stajich J."/>
            <person name="Grigoriev I.V."/>
            <person name="Mortensen U.H."/>
            <person name="De Vries R.P."/>
            <person name="Baker S.E."/>
            <person name="Andersen M.R."/>
        </authorList>
    </citation>
    <scope>NUCLEOTIDE SEQUENCE [LARGE SCALE GENOMIC DNA]</scope>
    <source>
        <strain evidence="1 2">CBS 449.75</strain>
    </source>
</reference>
<keyword evidence="2" id="KW-1185">Reference proteome</keyword>
<dbReference type="EMBL" id="JBFXLQ010000003">
    <property type="protein sequence ID" value="KAL2871555.1"/>
    <property type="molecule type" value="Genomic_DNA"/>
</dbReference>
<dbReference type="GeneID" id="98143109"/>